<organism evidence="2 3">
    <name type="scientific">Clostridium tagluense</name>
    <dbReference type="NCBI Taxonomy" id="360422"/>
    <lineage>
        <taxon>Bacteria</taxon>
        <taxon>Bacillati</taxon>
        <taxon>Bacillota</taxon>
        <taxon>Clostridia</taxon>
        <taxon>Eubacteriales</taxon>
        <taxon>Clostridiaceae</taxon>
        <taxon>Clostridium</taxon>
    </lineage>
</organism>
<dbReference type="RefSeq" id="WP_125000830.1">
    <property type="nucleotide sequence ID" value="NZ_BHYK01000009.1"/>
</dbReference>
<accession>A0A401ULB2</accession>
<comment type="caution">
    <text evidence="2">The sequence shown here is derived from an EMBL/GenBank/DDBJ whole genome shotgun (WGS) entry which is preliminary data.</text>
</comment>
<feature type="domain" description="Putative amidase" evidence="1">
    <location>
        <begin position="8"/>
        <end position="164"/>
    </location>
</feature>
<protein>
    <recommendedName>
        <fullName evidence="1">Putative amidase domain-containing protein</fullName>
    </recommendedName>
</protein>
<dbReference type="PANTHER" id="PTHR40032">
    <property type="entry name" value="EXPORTED PROTEIN-RELATED"/>
    <property type="match status" value="1"/>
</dbReference>
<name>A0A401ULB2_9CLOT</name>
<dbReference type="Pfam" id="PF12671">
    <property type="entry name" value="Amidase_6"/>
    <property type="match status" value="1"/>
</dbReference>
<dbReference type="PANTHER" id="PTHR40032:SF1">
    <property type="entry name" value="EXPORTED PROTEIN"/>
    <property type="match status" value="1"/>
</dbReference>
<evidence type="ECO:0000313" key="2">
    <source>
        <dbReference type="EMBL" id="GCD10356.1"/>
    </source>
</evidence>
<dbReference type="Proteomes" id="UP000287872">
    <property type="component" value="Unassembled WGS sequence"/>
</dbReference>
<dbReference type="AlphaFoldDB" id="A0A401ULB2"/>
<dbReference type="OrthoDB" id="9812429at2"/>
<evidence type="ECO:0000259" key="1">
    <source>
        <dbReference type="Pfam" id="PF12671"/>
    </source>
</evidence>
<sequence>MEFFKTSKYSRINAVNYARTYALHPNPSFRYFPLIDNETSGDCANFISQCLLAGGAPMIYNGSHPWWYNKANTLSTKDDTWSVTWTVAHSLYWTLKVNEQSNANAIKGLEIYDTSLLELGDLIFFEGNNGNIFHSAIITSFRYGQTLVSHHSFEALDIYYKNSWPAKRVHFFKISL</sequence>
<dbReference type="InterPro" id="IPR024301">
    <property type="entry name" value="Amidase_6"/>
</dbReference>
<proteinExistence type="predicted"/>
<evidence type="ECO:0000313" key="3">
    <source>
        <dbReference type="Proteomes" id="UP000287872"/>
    </source>
</evidence>
<reference evidence="2 3" key="1">
    <citation type="submission" date="2018-11" db="EMBL/GenBank/DDBJ databases">
        <title>Genome sequencing and assembly of Clostridium tagluense strain A121.</title>
        <authorList>
            <person name="Murakami T."/>
            <person name="Segawa T."/>
            <person name="Shcherbakova V.A."/>
            <person name="Mori H."/>
            <person name="Yoshimura Y."/>
        </authorList>
    </citation>
    <scope>NUCLEOTIDE SEQUENCE [LARGE SCALE GENOMIC DNA]</scope>
    <source>
        <strain evidence="2 3">A121</strain>
    </source>
</reference>
<keyword evidence="3" id="KW-1185">Reference proteome</keyword>
<gene>
    <name evidence="2" type="ORF">Ctaglu_19790</name>
</gene>
<dbReference type="EMBL" id="BHYK01000009">
    <property type="protein sequence ID" value="GCD10356.1"/>
    <property type="molecule type" value="Genomic_DNA"/>
</dbReference>